<dbReference type="AlphaFoldDB" id="A0A382JVG4"/>
<reference evidence="1" key="1">
    <citation type="submission" date="2018-05" db="EMBL/GenBank/DDBJ databases">
        <authorList>
            <person name="Lanie J.A."/>
            <person name="Ng W.-L."/>
            <person name="Kazmierczak K.M."/>
            <person name="Andrzejewski T.M."/>
            <person name="Davidsen T.M."/>
            <person name="Wayne K.J."/>
            <person name="Tettelin H."/>
            <person name="Glass J.I."/>
            <person name="Rusch D."/>
            <person name="Podicherti R."/>
            <person name="Tsui H.-C.T."/>
            <person name="Winkler M.E."/>
        </authorList>
    </citation>
    <scope>NUCLEOTIDE SEQUENCE</scope>
</reference>
<organism evidence="1">
    <name type="scientific">marine metagenome</name>
    <dbReference type="NCBI Taxonomy" id="408172"/>
    <lineage>
        <taxon>unclassified sequences</taxon>
        <taxon>metagenomes</taxon>
        <taxon>ecological metagenomes</taxon>
    </lineage>
</organism>
<feature type="non-terminal residue" evidence="1">
    <location>
        <position position="268"/>
    </location>
</feature>
<protein>
    <recommendedName>
        <fullName evidence="2">FTP domain-containing protein</fullName>
    </recommendedName>
</protein>
<dbReference type="EMBL" id="UINC01076506">
    <property type="protein sequence ID" value="SVC15746.1"/>
    <property type="molecule type" value="Genomic_DNA"/>
</dbReference>
<evidence type="ECO:0008006" key="2">
    <source>
        <dbReference type="Google" id="ProtNLM"/>
    </source>
</evidence>
<dbReference type="PANTHER" id="PTHR33794">
    <property type="entry name" value="BACILLOLYSIN"/>
    <property type="match status" value="1"/>
</dbReference>
<name>A0A382JVG4_9ZZZZ</name>
<proteinExistence type="predicted"/>
<evidence type="ECO:0000313" key="1">
    <source>
        <dbReference type="EMBL" id="SVC15746.1"/>
    </source>
</evidence>
<dbReference type="Gene3D" id="3.10.450.40">
    <property type="match status" value="1"/>
</dbReference>
<gene>
    <name evidence="1" type="ORF">METZ01_LOCUS268600</name>
</gene>
<dbReference type="InterPro" id="IPR050728">
    <property type="entry name" value="Zinc_Metalloprotease_M4"/>
</dbReference>
<sequence length="268" mass="31233">MRRQLKQIANVFVMLTMVFPQQKDSVHSSTFKQSIENIFNDLYGEGWYFNWNLYNTPHRIVGQSISQNFDANDPIESEDAARYFISTHSALFNINENNLDLWVNEKHGNLRYLIFNQVYNNIPVWNGRIDFRYQLNGDLVMIGHDAFPDLIIDTEPIILKDEAKFYSKVHVDFNESLNDMVVDEPELFIWLRQSSEPVYHLAWLVELFVHSTDPNDELPVHRWKIFVDAHSGDILDKIDEVRMATVEGHVSGPVKDEPYGIATDRGMP</sequence>
<accession>A0A382JVG4</accession>
<dbReference type="PANTHER" id="PTHR33794:SF1">
    <property type="entry name" value="BACILLOLYSIN"/>
    <property type="match status" value="1"/>
</dbReference>